<proteinExistence type="predicted"/>
<feature type="compositionally biased region" description="Polar residues" evidence="1">
    <location>
        <begin position="82"/>
        <end position="93"/>
    </location>
</feature>
<evidence type="ECO:0000313" key="3">
    <source>
        <dbReference type="Proteomes" id="UP000029093"/>
    </source>
</evidence>
<accession>A0A086ZFB1</accession>
<dbReference type="Proteomes" id="UP000029093">
    <property type="component" value="Unassembled WGS sequence"/>
</dbReference>
<sequence>MDQLLDDDRFNEPACTLTITRGMISAWILSHNLPGSDANIEKAVEMIDRSAGFQEYAFEGIRAAFDSWVSFRELEHFETATAEDTYTDPSTDFITEDYGRSSGR</sequence>
<dbReference type="EMBL" id="JGYQ01000018">
    <property type="protein sequence ID" value="KFI45211.1"/>
    <property type="molecule type" value="Genomic_DNA"/>
</dbReference>
<dbReference type="AlphaFoldDB" id="A0A086ZFB1"/>
<reference evidence="2 3" key="1">
    <citation type="submission" date="2014-03" db="EMBL/GenBank/DDBJ databases">
        <title>Genomics of Bifidobacteria.</title>
        <authorList>
            <person name="Ventura M."/>
            <person name="Milani C."/>
            <person name="Lugli G.A."/>
        </authorList>
    </citation>
    <scope>NUCLEOTIDE SEQUENCE [LARGE SCALE GENOMIC DNA]</scope>
    <source>
        <strain evidence="2 3">LMG 10736</strain>
    </source>
</reference>
<evidence type="ECO:0000256" key="1">
    <source>
        <dbReference type="SAM" id="MobiDB-lite"/>
    </source>
</evidence>
<organism evidence="2 3">
    <name type="scientific">Bifidobacterium boum</name>
    <dbReference type="NCBI Taxonomy" id="78343"/>
    <lineage>
        <taxon>Bacteria</taxon>
        <taxon>Bacillati</taxon>
        <taxon>Actinomycetota</taxon>
        <taxon>Actinomycetes</taxon>
        <taxon>Bifidobacteriales</taxon>
        <taxon>Bifidobacteriaceae</taxon>
        <taxon>Bifidobacterium</taxon>
    </lineage>
</organism>
<evidence type="ECO:0000313" key="2">
    <source>
        <dbReference type="EMBL" id="KFI45211.1"/>
    </source>
</evidence>
<keyword evidence="3" id="KW-1185">Reference proteome</keyword>
<protein>
    <submittedName>
        <fullName evidence="2">Uncharacterized protein</fullName>
    </submittedName>
</protein>
<dbReference type="RefSeq" id="WP_026503230.1">
    <property type="nucleotide sequence ID" value="NZ_JBQKGB010000005.1"/>
</dbReference>
<gene>
    <name evidence="2" type="ORF">BBOU_1677</name>
</gene>
<feature type="region of interest" description="Disordered" evidence="1">
    <location>
        <begin position="82"/>
        <end position="104"/>
    </location>
</feature>
<name>A0A086ZFB1_9BIFI</name>
<comment type="caution">
    <text evidence="2">The sequence shown here is derived from an EMBL/GenBank/DDBJ whole genome shotgun (WGS) entry which is preliminary data.</text>
</comment>
<dbReference type="GeneID" id="303204776"/>